<accession>A0A0E9XTP1</accession>
<reference evidence="1" key="1">
    <citation type="submission" date="2014-11" db="EMBL/GenBank/DDBJ databases">
        <authorList>
            <person name="Amaro Gonzalez C."/>
        </authorList>
    </citation>
    <scope>NUCLEOTIDE SEQUENCE</scope>
</reference>
<dbReference type="EMBL" id="GBXM01002465">
    <property type="protein sequence ID" value="JAI06113.1"/>
    <property type="molecule type" value="Transcribed_RNA"/>
</dbReference>
<sequence>MVSLQEQRAIDLEKLVNLLIKSLCGLHLKTSHQI</sequence>
<evidence type="ECO:0000313" key="1">
    <source>
        <dbReference type="EMBL" id="JAI06113.1"/>
    </source>
</evidence>
<name>A0A0E9XTP1_ANGAN</name>
<proteinExistence type="predicted"/>
<organism evidence="1">
    <name type="scientific">Anguilla anguilla</name>
    <name type="common">European freshwater eel</name>
    <name type="synonym">Muraena anguilla</name>
    <dbReference type="NCBI Taxonomy" id="7936"/>
    <lineage>
        <taxon>Eukaryota</taxon>
        <taxon>Metazoa</taxon>
        <taxon>Chordata</taxon>
        <taxon>Craniata</taxon>
        <taxon>Vertebrata</taxon>
        <taxon>Euteleostomi</taxon>
        <taxon>Actinopterygii</taxon>
        <taxon>Neopterygii</taxon>
        <taxon>Teleostei</taxon>
        <taxon>Anguilliformes</taxon>
        <taxon>Anguillidae</taxon>
        <taxon>Anguilla</taxon>
    </lineage>
</organism>
<reference evidence="1" key="2">
    <citation type="journal article" date="2015" name="Fish Shellfish Immunol.">
        <title>Early steps in the European eel (Anguilla anguilla)-Vibrio vulnificus interaction in the gills: Role of the RtxA13 toxin.</title>
        <authorList>
            <person name="Callol A."/>
            <person name="Pajuelo D."/>
            <person name="Ebbesson L."/>
            <person name="Teles M."/>
            <person name="MacKenzie S."/>
            <person name="Amaro C."/>
        </authorList>
    </citation>
    <scope>NUCLEOTIDE SEQUENCE</scope>
</reference>
<protein>
    <submittedName>
        <fullName evidence="1">Uncharacterized protein</fullName>
    </submittedName>
</protein>
<dbReference type="AlphaFoldDB" id="A0A0E9XTP1"/>